<sequence>MKYISMMASQMRRPSVDPKWTGAMVRATTPALVVRCVLWCAMLWAGRARPEGLLLLYRPRDVSAECAASHHLRYDLSFGMGMSDTITLVFHTLNDFDYGCEVEITTESPELFLLVVIRYPNSIASNCAANRDAFVVLKRRRCLRLCDLAGGRDLLSHYYVLTLREKIRFRFVSNSSVNADMNANMYQMSVTAARSAPPAGCRGNETGCSIDGGDYCFTSGVVCDGVNNCGLADWFDERRAQCGLPAERLAAAPVAALVCALLCALLVAGRALRRCLPPPAASFFIFNANEDNRLCIATVHIPPTCIDVPAESIRKYSIIPVFSDTSCENDEEDVVAGAGMRPSTSKMVTIEEHARASAKLEETKSSRRKVTLIESVRASLQQRMRYLAGHDHTSGQHF</sequence>
<proteinExistence type="predicted"/>
<protein>
    <submittedName>
        <fullName evidence="1">Uncharacterized protein LOC106126167</fullName>
    </submittedName>
</protein>
<dbReference type="RefSeq" id="XP_013179109.1">
    <property type="nucleotide sequence ID" value="XM_013323655.1"/>
</dbReference>
<name>A0AAJ6ZTT6_PAPXU</name>
<evidence type="ECO:0000313" key="1">
    <source>
        <dbReference type="RefSeq" id="XP_013179109.1"/>
    </source>
</evidence>
<gene>
    <name evidence="1" type="primary">LOC106126167</name>
</gene>
<accession>A0AAJ6ZTT6</accession>
<dbReference type="Proteomes" id="UP000694872">
    <property type="component" value="Unplaced"/>
</dbReference>
<reference evidence="1" key="1">
    <citation type="submission" date="2025-08" db="UniProtKB">
        <authorList>
            <consortium name="RefSeq"/>
        </authorList>
    </citation>
    <scope>IDENTIFICATION</scope>
</reference>
<dbReference type="GeneID" id="106126167"/>
<organism evidence="1">
    <name type="scientific">Papilio xuthus</name>
    <name type="common">Asian swallowtail butterfly</name>
    <dbReference type="NCBI Taxonomy" id="66420"/>
    <lineage>
        <taxon>Eukaryota</taxon>
        <taxon>Metazoa</taxon>
        <taxon>Ecdysozoa</taxon>
        <taxon>Arthropoda</taxon>
        <taxon>Hexapoda</taxon>
        <taxon>Insecta</taxon>
        <taxon>Pterygota</taxon>
        <taxon>Neoptera</taxon>
        <taxon>Endopterygota</taxon>
        <taxon>Lepidoptera</taxon>
        <taxon>Glossata</taxon>
        <taxon>Ditrysia</taxon>
        <taxon>Papilionoidea</taxon>
        <taxon>Papilionidae</taxon>
        <taxon>Papilioninae</taxon>
        <taxon>Papilio</taxon>
    </lineage>
</organism>
<dbReference type="AlphaFoldDB" id="A0AAJ6ZTT6"/>
<dbReference type="KEGG" id="pxu:106126167"/>